<dbReference type="AlphaFoldDB" id="A0A6J4QVL1"/>
<evidence type="ECO:0000313" key="1">
    <source>
        <dbReference type="EMBL" id="CAA9453430.1"/>
    </source>
</evidence>
<dbReference type="InterPro" id="IPR012657">
    <property type="entry name" value="23S_rRNA-intervening_sequence"/>
</dbReference>
<organism evidence="1">
    <name type="scientific">uncultured Rubrobacteraceae bacterium</name>
    <dbReference type="NCBI Taxonomy" id="349277"/>
    <lineage>
        <taxon>Bacteria</taxon>
        <taxon>Bacillati</taxon>
        <taxon>Actinomycetota</taxon>
        <taxon>Rubrobacteria</taxon>
        <taxon>Rubrobacterales</taxon>
        <taxon>Rubrobacteraceae</taxon>
        <taxon>environmental samples</taxon>
    </lineage>
</organism>
<dbReference type="SUPFAM" id="SSF158446">
    <property type="entry name" value="IVS-encoded protein-like"/>
    <property type="match status" value="1"/>
</dbReference>
<dbReference type="Pfam" id="PF05635">
    <property type="entry name" value="23S_rRNA_IVP"/>
    <property type="match status" value="1"/>
</dbReference>
<accession>A0A6J4QVL1</accession>
<gene>
    <name evidence="1" type="ORF">AVDCRST_MAG01-01-4849</name>
</gene>
<reference evidence="1" key="1">
    <citation type="submission" date="2020-02" db="EMBL/GenBank/DDBJ databases">
        <authorList>
            <person name="Meier V. D."/>
        </authorList>
    </citation>
    <scope>NUCLEOTIDE SEQUENCE</scope>
    <source>
        <strain evidence="1">AVDCRST_MAG01</strain>
    </source>
</reference>
<protein>
    <recommendedName>
        <fullName evidence="2">Four helix bundle protein</fullName>
    </recommendedName>
</protein>
<dbReference type="NCBIfam" id="TIGR02436">
    <property type="entry name" value="four helix bundle protein"/>
    <property type="match status" value="1"/>
</dbReference>
<dbReference type="Gene3D" id="1.20.1440.60">
    <property type="entry name" value="23S rRNA-intervening sequence"/>
    <property type="match status" value="1"/>
</dbReference>
<evidence type="ECO:0008006" key="2">
    <source>
        <dbReference type="Google" id="ProtNLM"/>
    </source>
</evidence>
<dbReference type="PANTHER" id="PTHR38471">
    <property type="entry name" value="FOUR HELIX BUNDLE PROTEIN"/>
    <property type="match status" value="1"/>
</dbReference>
<dbReference type="PANTHER" id="PTHR38471:SF2">
    <property type="entry name" value="FOUR HELIX BUNDLE PROTEIN"/>
    <property type="match status" value="1"/>
</dbReference>
<name>A0A6J4QVL1_9ACTN</name>
<dbReference type="InterPro" id="IPR036583">
    <property type="entry name" value="23S_rRNA_IVS_sf"/>
</dbReference>
<dbReference type="EMBL" id="CADCUW010000631">
    <property type="protein sequence ID" value="CAA9453430.1"/>
    <property type="molecule type" value="Genomic_DNA"/>
</dbReference>
<dbReference type="CDD" id="cd16377">
    <property type="entry name" value="23S_rRNA_IVP_like"/>
    <property type="match status" value="1"/>
</dbReference>
<proteinExistence type="predicted"/>
<sequence>MRDFREVKAWEKGHLLVLGVYAASSGFRREETYGLTTQLRRCPASIPANIAEGYGRDGEADLRRFMLIATGSSNELEYHLLARDLGYPKADA</sequence>